<dbReference type="EMBL" id="CM016762">
    <property type="protein sequence ID" value="TMS33009.1"/>
    <property type="molecule type" value="Genomic_DNA"/>
</dbReference>
<feature type="compositionally biased region" description="Polar residues" evidence="1">
    <location>
        <begin position="181"/>
        <end position="207"/>
    </location>
</feature>
<sequence length="572" mass="64171">MSRYHNVQVPYCPVPYCPITEAMHETPTKYNAITLAAKELHPSETNATLAFNARIRRFSASQRIIPGLFVMTGEKTSISQPLNECTVNLSYLREIFAGAFNAQASEPEKAPEMITIDSDTSSDNGMLPDSDSNSHCDEASKGYSDAQGTAVLDSKIFETLKKALEVITIDSDDGGMLPDSNADSENMPKVQQTSKVNSSDSGVSGASPQAVRVVNMDVLAKIIKSRFVENSEVCLTTIHAPVIADEAYDKVMEAMKVGETQIIITVKRRSGNGPKKATQTQPQTKDFEAESLEALRIAALSTCNQSQKEAVKRPEAFKRLTRRDRQNKSIRRPKTSRPRSNTPQYTTSPRTRSSRLKPCSSHNASEHSKHQPRELSPASKARILALATLNQFRTNWALQAAIPPPPEPEFDDEFIPPPPPEPETTIILNKCYVLDNSTVVDMDVEEPELPTSHKPWIEDKKLQKKIRKCTKRRILTGMCYEDDLPEECSRPQSAIGKNFPTKFRKMTEDRENGHISIYKGELLRMEAIRAKPFHLTHFPRERQMGHLALNANHYFGLTRPQQKHSATSRRKW</sequence>
<name>A0A4U8UKG2_STECR</name>
<dbReference type="Proteomes" id="UP000298663">
    <property type="component" value="Chromosome X"/>
</dbReference>
<accession>A0A4U8UKG2</accession>
<gene>
    <name evidence="2" type="ORF">L596_000793</name>
</gene>
<proteinExistence type="predicted"/>
<reference evidence="2 3" key="1">
    <citation type="journal article" date="2015" name="Genome Biol.">
        <title>Comparative genomics of Steinernema reveals deeply conserved gene regulatory networks.</title>
        <authorList>
            <person name="Dillman A.R."/>
            <person name="Macchietto M."/>
            <person name="Porter C.F."/>
            <person name="Rogers A."/>
            <person name="Williams B."/>
            <person name="Antoshechkin I."/>
            <person name="Lee M.M."/>
            <person name="Goodwin Z."/>
            <person name="Lu X."/>
            <person name="Lewis E.E."/>
            <person name="Goodrich-Blair H."/>
            <person name="Stock S.P."/>
            <person name="Adams B.J."/>
            <person name="Sternberg P.W."/>
            <person name="Mortazavi A."/>
        </authorList>
    </citation>
    <scope>NUCLEOTIDE SEQUENCE [LARGE SCALE GENOMIC DNA]</scope>
    <source>
        <strain evidence="2 3">ALL</strain>
    </source>
</reference>
<evidence type="ECO:0000256" key="1">
    <source>
        <dbReference type="SAM" id="MobiDB-lite"/>
    </source>
</evidence>
<feature type="compositionally biased region" description="Basic and acidic residues" evidence="1">
    <location>
        <begin position="309"/>
        <end position="327"/>
    </location>
</feature>
<protein>
    <submittedName>
        <fullName evidence="2">Uncharacterized protein</fullName>
    </submittedName>
</protein>
<dbReference type="STRING" id="34508.A0A4U8UKG2"/>
<evidence type="ECO:0000313" key="2">
    <source>
        <dbReference type="EMBL" id="TMS33009.1"/>
    </source>
</evidence>
<dbReference type="EMBL" id="AZBU02000001">
    <property type="protein sequence ID" value="TMS33009.1"/>
    <property type="molecule type" value="Genomic_DNA"/>
</dbReference>
<evidence type="ECO:0000313" key="3">
    <source>
        <dbReference type="Proteomes" id="UP000298663"/>
    </source>
</evidence>
<feature type="compositionally biased region" description="Basic residues" evidence="1">
    <location>
        <begin position="328"/>
        <end position="337"/>
    </location>
</feature>
<dbReference type="AlphaFoldDB" id="A0A4U8UKG2"/>
<keyword evidence="3" id="KW-1185">Reference proteome</keyword>
<reference evidence="2 3" key="2">
    <citation type="journal article" date="2019" name="G3 (Bethesda)">
        <title>Hybrid Assembly of the Genome of the Entomopathogenic Nematode Steinernema carpocapsae Identifies the X-Chromosome.</title>
        <authorList>
            <person name="Serra L."/>
            <person name="Macchietto M."/>
            <person name="Macias-Munoz A."/>
            <person name="McGill C.J."/>
            <person name="Rodriguez I.M."/>
            <person name="Rodriguez B."/>
            <person name="Murad R."/>
            <person name="Mortazavi A."/>
        </authorList>
    </citation>
    <scope>NUCLEOTIDE SEQUENCE [LARGE SCALE GENOMIC DNA]</scope>
    <source>
        <strain evidence="2 3">ALL</strain>
    </source>
</reference>
<feature type="compositionally biased region" description="Basic and acidic residues" evidence="1">
    <location>
        <begin position="364"/>
        <end position="373"/>
    </location>
</feature>
<feature type="compositionally biased region" description="Polar residues" evidence="1">
    <location>
        <begin position="338"/>
        <end position="351"/>
    </location>
</feature>
<comment type="caution">
    <text evidence="2">The sequence shown here is derived from an EMBL/GenBank/DDBJ whole genome shotgun (WGS) entry which is preliminary data.</text>
</comment>
<feature type="region of interest" description="Disordered" evidence="1">
    <location>
        <begin position="107"/>
        <end position="143"/>
    </location>
</feature>
<feature type="region of interest" description="Disordered" evidence="1">
    <location>
        <begin position="303"/>
        <end position="376"/>
    </location>
</feature>
<organism evidence="2 3">
    <name type="scientific">Steinernema carpocapsae</name>
    <name type="common">Entomopathogenic nematode</name>
    <dbReference type="NCBI Taxonomy" id="34508"/>
    <lineage>
        <taxon>Eukaryota</taxon>
        <taxon>Metazoa</taxon>
        <taxon>Ecdysozoa</taxon>
        <taxon>Nematoda</taxon>
        <taxon>Chromadorea</taxon>
        <taxon>Rhabditida</taxon>
        <taxon>Tylenchina</taxon>
        <taxon>Panagrolaimomorpha</taxon>
        <taxon>Strongyloidoidea</taxon>
        <taxon>Steinernematidae</taxon>
        <taxon>Steinernema</taxon>
    </lineage>
</organism>
<feature type="region of interest" description="Disordered" evidence="1">
    <location>
        <begin position="172"/>
        <end position="207"/>
    </location>
</feature>